<evidence type="ECO:0000313" key="2">
    <source>
        <dbReference type="Proteomes" id="UP000019248"/>
    </source>
</evidence>
<dbReference type="AlphaFoldDB" id="W7CSR1"/>
<proteinExistence type="predicted"/>
<gene>
    <name evidence="1" type="ORF">PRIP_15277</name>
</gene>
<name>W7CSR1_9LIST</name>
<comment type="caution">
    <text evidence="1">The sequence shown here is derived from an EMBL/GenBank/DDBJ whole genome shotgun (WGS) entry which is preliminary data.</text>
</comment>
<keyword evidence="2" id="KW-1185">Reference proteome</keyword>
<evidence type="ECO:0000313" key="1">
    <source>
        <dbReference type="EMBL" id="EUJ42719.1"/>
    </source>
</evidence>
<protein>
    <submittedName>
        <fullName evidence="1">Uncharacterized protein</fullName>
    </submittedName>
</protein>
<accession>W7CSR1</accession>
<dbReference type="Proteomes" id="UP000019248">
    <property type="component" value="Unassembled WGS sequence"/>
</dbReference>
<organism evidence="1 2">
    <name type="scientific">Listeria riparia FSL S10-1204</name>
    <dbReference type="NCBI Taxonomy" id="1265816"/>
    <lineage>
        <taxon>Bacteria</taxon>
        <taxon>Bacillati</taxon>
        <taxon>Bacillota</taxon>
        <taxon>Bacilli</taxon>
        <taxon>Bacillales</taxon>
        <taxon>Listeriaceae</taxon>
        <taxon>Listeria</taxon>
    </lineage>
</organism>
<dbReference type="RefSeq" id="WP_036101964.1">
    <property type="nucleotide sequence ID" value="NZ_AODL01000033.1"/>
</dbReference>
<sequence length="81" mass="9358">MKKKKNKHKIAINKEITKLMSAVLHQEKPNLKLHNLKSLDKNALTQLFKHDFQKTMSYPPHKNAEHVKFCLADLAVEAIQA</sequence>
<dbReference type="EMBL" id="AODL01000033">
    <property type="protein sequence ID" value="EUJ42719.1"/>
    <property type="molecule type" value="Genomic_DNA"/>
</dbReference>
<reference evidence="1 2" key="1">
    <citation type="journal article" date="2014" name="Int. J. Syst. Evol. Microbiol.">
        <title>Listeria floridensis sp. nov., Listeria aquatica sp. nov., Listeria cornellensis sp. nov., Listeria riparia sp. nov. and Listeria grandensis sp. nov., from agricultural and natural environments.</title>
        <authorList>
            <person name="den Bakker H.C."/>
            <person name="Warchocki S."/>
            <person name="Wright E.M."/>
            <person name="Allred A.F."/>
            <person name="Ahlstrom C."/>
            <person name="Manuel C.S."/>
            <person name="Stasiewicz M.J."/>
            <person name="Burrell A."/>
            <person name="Roof S."/>
            <person name="Strawn L."/>
            <person name="Fortes E.D."/>
            <person name="Nightingale K.K."/>
            <person name="Kephart D."/>
            <person name="Wiedmann M."/>
        </authorList>
    </citation>
    <scope>NUCLEOTIDE SEQUENCE [LARGE SCALE GENOMIC DNA]</scope>
    <source>
        <strain evidence="1 2">FSL S10-1204</strain>
    </source>
</reference>